<dbReference type="Proteomes" id="UP000723714">
    <property type="component" value="Unassembled WGS sequence"/>
</dbReference>
<reference evidence="5 6" key="1">
    <citation type="submission" date="2021-06" db="EMBL/GenBank/DDBJ databases">
        <title>Faecalicatena sp. nov. isolated from porcine feces.</title>
        <authorList>
            <person name="Oh B.S."/>
            <person name="Lee J.H."/>
        </authorList>
    </citation>
    <scope>NUCLEOTIDE SEQUENCE [LARGE SCALE GENOMIC DNA]</scope>
    <source>
        <strain evidence="5 6">AGMB00832</strain>
    </source>
</reference>
<comment type="similarity">
    <text evidence="1">Belongs to the glycosyl hydrolase 2 family.</text>
</comment>
<feature type="domain" description="Glycoside hydrolase family 2 immunoglobulin-like beta-sandwich" evidence="2">
    <location>
        <begin position="182"/>
        <end position="285"/>
    </location>
</feature>
<dbReference type="Pfam" id="PF02837">
    <property type="entry name" value="Glyco_hydro_2_N"/>
    <property type="match status" value="1"/>
</dbReference>
<gene>
    <name evidence="5" type="ORF">HGO97_009935</name>
</gene>
<dbReference type="InterPro" id="IPR006104">
    <property type="entry name" value="Glyco_hydro_2_N"/>
</dbReference>
<protein>
    <submittedName>
        <fullName evidence="5">Glycoside hydrolase family 2</fullName>
    </submittedName>
</protein>
<dbReference type="Pfam" id="PF02836">
    <property type="entry name" value="Glyco_hydro_2_C"/>
    <property type="match status" value="1"/>
</dbReference>
<evidence type="ECO:0000313" key="6">
    <source>
        <dbReference type="Proteomes" id="UP000723714"/>
    </source>
</evidence>
<dbReference type="PANTHER" id="PTHR42732">
    <property type="entry name" value="BETA-GALACTOSIDASE"/>
    <property type="match status" value="1"/>
</dbReference>
<accession>A0ABS6D4M7</accession>
<feature type="domain" description="Glycoside hydrolase family 2 catalytic" evidence="3">
    <location>
        <begin position="287"/>
        <end position="572"/>
    </location>
</feature>
<evidence type="ECO:0000259" key="2">
    <source>
        <dbReference type="Pfam" id="PF00703"/>
    </source>
</evidence>
<evidence type="ECO:0000259" key="3">
    <source>
        <dbReference type="Pfam" id="PF02836"/>
    </source>
</evidence>
<name>A0ABS6D4M7_9FIRM</name>
<comment type="caution">
    <text evidence="5">The sequence shown here is derived from an EMBL/GenBank/DDBJ whole genome shotgun (WGS) entry which is preliminary data.</text>
</comment>
<organism evidence="5 6">
    <name type="scientific">Faecalicatena faecalis</name>
    <dbReference type="NCBI Taxonomy" id="2726362"/>
    <lineage>
        <taxon>Bacteria</taxon>
        <taxon>Bacillati</taxon>
        <taxon>Bacillota</taxon>
        <taxon>Clostridia</taxon>
        <taxon>Lachnospirales</taxon>
        <taxon>Lachnospiraceae</taxon>
        <taxon>Faecalicatena</taxon>
    </lineage>
</organism>
<keyword evidence="5" id="KW-0378">Hydrolase</keyword>
<evidence type="ECO:0000313" key="5">
    <source>
        <dbReference type="EMBL" id="MBU3876131.1"/>
    </source>
</evidence>
<evidence type="ECO:0000256" key="1">
    <source>
        <dbReference type="ARBA" id="ARBA00007401"/>
    </source>
</evidence>
<dbReference type="PANTHER" id="PTHR42732:SF3">
    <property type="entry name" value="HYDROLASE"/>
    <property type="match status" value="1"/>
</dbReference>
<evidence type="ECO:0000259" key="4">
    <source>
        <dbReference type="Pfam" id="PF02837"/>
    </source>
</evidence>
<dbReference type="Pfam" id="PF00703">
    <property type="entry name" value="Glyco_hydro_2"/>
    <property type="match status" value="1"/>
</dbReference>
<sequence>MVKTIGGYPRPQMVREGHLMLDGKWGFAFDDADIGERSQWYTKQSSDQEILVPFTYETSESGIADTEYHSIVWYWKKIELSGWYRPDTHLILHFEGCDYQTKVWVNGRLIGEHSGGYSRFSFDLGEHSETEVLNICVRVSDSLSEEQMRGKQRWLKDSYGCWYVQTTGIWKSVWAEMVPESYISNLKMTPDIAGHKLELELSVSGIQNRIEAECTVSYQGKRINSIRSMVREGKLEIGIDVYDKTVNEWGIALWAPQHPSLYDLDIKLYVNGELMDHVSSYFGMREIRIKGNNILLNGEPLYQRLILDQGYWKESGLTPKGDEALLLDIERVISLGYNGVRKHQKTENERFLYWCDVKGLLVWEEAPSFYKYSSEAVAGFCTQWLEIVEQNYNHPSIIVWTPLNESWGMMEIGRDKKQQSFSQMVYHLTKCVDSMRPVIVNDGWEHTISDIITLHDYEEDGERMFEKYMQYKDSVLSGEFYHNNYRNAFAEGFSYQGQPVMISEFGGIAFEQEGTQGWGYGNKVKSADEFIERFQKVTLSVKKLPYVCGYCYTQLTDVQQEINGLLTEERKFKVEPEKIREINEARAGIFFNEKCH</sequence>
<dbReference type="InterPro" id="IPR051913">
    <property type="entry name" value="GH2_Domain-Containing"/>
</dbReference>
<proteinExistence type="inferred from homology"/>
<dbReference type="GO" id="GO:0016787">
    <property type="term" value="F:hydrolase activity"/>
    <property type="evidence" value="ECO:0007669"/>
    <property type="project" value="UniProtKB-KW"/>
</dbReference>
<dbReference type="RefSeq" id="WP_216241146.1">
    <property type="nucleotide sequence ID" value="NZ_JABACJ020000007.1"/>
</dbReference>
<dbReference type="InterPro" id="IPR006103">
    <property type="entry name" value="Glyco_hydro_2_cat"/>
</dbReference>
<keyword evidence="6" id="KW-1185">Reference proteome</keyword>
<feature type="domain" description="Glycosyl hydrolases family 2 sugar binding" evidence="4">
    <location>
        <begin position="21"/>
        <end position="139"/>
    </location>
</feature>
<dbReference type="InterPro" id="IPR006102">
    <property type="entry name" value="Ig-like_GH2"/>
</dbReference>
<dbReference type="EMBL" id="JABACJ020000007">
    <property type="protein sequence ID" value="MBU3876131.1"/>
    <property type="molecule type" value="Genomic_DNA"/>
</dbReference>